<comment type="similarity">
    <text evidence="1">Belongs to the disease resistance NB-LRR family.</text>
</comment>
<dbReference type="SUPFAM" id="SSF52058">
    <property type="entry name" value="L domain-like"/>
    <property type="match status" value="1"/>
</dbReference>
<dbReference type="InterPro" id="IPR055414">
    <property type="entry name" value="LRR_R13L4/SHOC2-like"/>
</dbReference>
<keyword evidence="2" id="KW-0677">Repeat</keyword>
<feature type="non-terminal residue" evidence="6">
    <location>
        <position position="1"/>
    </location>
</feature>
<name>A0ABQ7ZTN5_BRANA</name>
<feature type="domain" description="NB-ARC" evidence="4">
    <location>
        <begin position="176"/>
        <end position="344"/>
    </location>
</feature>
<dbReference type="Proteomes" id="UP000824890">
    <property type="component" value="Unassembled WGS sequence"/>
</dbReference>
<evidence type="ECO:0000256" key="3">
    <source>
        <dbReference type="ARBA" id="ARBA00022821"/>
    </source>
</evidence>
<evidence type="ECO:0000313" key="7">
    <source>
        <dbReference type="Proteomes" id="UP000824890"/>
    </source>
</evidence>
<gene>
    <name evidence="6" type="ORF">HID58_059484</name>
</gene>
<dbReference type="PRINTS" id="PR00364">
    <property type="entry name" value="DISEASERSIST"/>
</dbReference>
<evidence type="ECO:0000313" key="6">
    <source>
        <dbReference type="EMBL" id="KAH0883388.1"/>
    </source>
</evidence>
<dbReference type="InterPro" id="IPR002182">
    <property type="entry name" value="NB-ARC"/>
</dbReference>
<dbReference type="Gene3D" id="3.80.10.10">
    <property type="entry name" value="Ribonuclease Inhibitor"/>
    <property type="match status" value="1"/>
</dbReference>
<proteinExistence type="inferred from homology"/>
<comment type="caution">
    <text evidence="6">The sequence shown here is derived from an EMBL/GenBank/DDBJ whole genome shotgun (WGS) entry which is preliminary data.</text>
</comment>
<dbReference type="Pfam" id="PF00931">
    <property type="entry name" value="NB-ARC"/>
    <property type="match status" value="1"/>
</dbReference>
<evidence type="ECO:0000259" key="4">
    <source>
        <dbReference type="Pfam" id="PF00931"/>
    </source>
</evidence>
<evidence type="ECO:0008006" key="8">
    <source>
        <dbReference type="Google" id="ProtNLM"/>
    </source>
</evidence>
<reference evidence="6 7" key="1">
    <citation type="submission" date="2021-05" db="EMBL/GenBank/DDBJ databases">
        <title>Genome Assembly of Synthetic Allotetraploid Brassica napus Reveals Homoeologous Exchanges between Subgenomes.</title>
        <authorList>
            <person name="Davis J.T."/>
        </authorList>
    </citation>
    <scope>NUCLEOTIDE SEQUENCE [LARGE SCALE GENOMIC DNA]</scope>
    <source>
        <strain evidence="7">cv. Da-Ae</strain>
        <tissue evidence="6">Seedling</tissue>
    </source>
</reference>
<dbReference type="InterPro" id="IPR032675">
    <property type="entry name" value="LRR_dom_sf"/>
</dbReference>
<sequence>FILSIIKLRSFSVEFESTKVFVCVKMGGCVSISVPCDQTLSQIGRCLTQKASYIRKLQENVGTLQTATQELKDLRDDLLTRVSLEEEKGQRRLATVQRWLSNVETIESQVNELLLASGTAEVSRSFRSRFEYGKKVFKKIKEVKNLKSRADFKVMAERVPRSKVEERLIYPVVGMTAMTEKVFSSLMEDKVGTLGLYGMGGVGKTTLLSQINNSFVNTGNDFDVVIWVVVSKDQKIESVQETILRRLGLCSEEWKHIKEEEKASEIKKMLKGKRYMLLLDDIWSKVEIQRIGFPSPTRMNRCKVVFTTRSKEVCSEMRVDVEMEVKCLASDEAWELFRMRVGDLTLESHPYIPEAARIIAEKCYGTLVRSCLLMEYEHTEFLKMHDMVREMALWITADLGKKKESFIVKTGSGLSHVPVVQDWSVVQKMSLMGNEIEKINACPYGTKKLATLFLQNNKLVSISERFFQWMTELKVLDLSSNESLTQLPADISKLVTLQYLNLSSTGIEVLPFGIKSLTKLIHLNLEFTHKLKSVVGISNLLSLQVLMLFESNIPLNNGLVEEELKSLENLELLTLTLKDAFVMERLLNIHSLVNFTRHLSLDKCIPNAVRISLVAGSSAPSGHEDRPLQHMKSPNPMYFRSLSRVDIVNCEGLRDLTWLMYAPSLTNLHVEMSFQTEEIISREKVMKIDGEKLTTPFLKLESLSLVFLYAVKSIYWGPLPFPALKYLKIHRCPDLRKLPLDSASAKGCGLVLDAYKEWLRDVEWEDEATKNRFCPT</sequence>
<dbReference type="Gene3D" id="3.40.50.300">
    <property type="entry name" value="P-loop containing nucleotide triphosphate hydrolases"/>
    <property type="match status" value="1"/>
</dbReference>
<evidence type="ECO:0000259" key="5">
    <source>
        <dbReference type="Pfam" id="PF23598"/>
    </source>
</evidence>
<dbReference type="SUPFAM" id="SSF52540">
    <property type="entry name" value="P-loop containing nucleoside triphosphate hydrolases"/>
    <property type="match status" value="1"/>
</dbReference>
<accession>A0ABQ7ZTN5</accession>
<dbReference type="EMBL" id="JAGKQM010000014">
    <property type="protein sequence ID" value="KAH0883388.1"/>
    <property type="molecule type" value="Genomic_DNA"/>
</dbReference>
<feature type="domain" description="Disease resistance R13L4/SHOC-2-like LRR" evidence="5">
    <location>
        <begin position="458"/>
        <end position="677"/>
    </location>
</feature>
<organism evidence="6 7">
    <name type="scientific">Brassica napus</name>
    <name type="common">Rape</name>
    <dbReference type="NCBI Taxonomy" id="3708"/>
    <lineage>
        <taxon>Eukaryota</taxon>
        <taxon>Viridiplantae</taxon>
        <taxon>Streptophyta</taxon>
        <taxon>Embryophyta</taxon>
        <taxon>Tracheophyta</taxon>
        <taxon>Spermatophyta</taxon>
        <taxon>Magnoliopsida</taxon>
        <taxon>eudicotyledons</taxon>
        <taxon>Gunneridae</taxon>
        <taxon>Pentapetalae</taxon>
        <taxon>rosids</taxon>
        <taxon>malvids</taxon>
        <taxon>Brassicales</taxon>
        <taxon>Brassicaceae</taxon>
        <taxon>Brassiceae</taxon>
        <taxon>Brassica</taxon>
    </lineage>
</organism>
<dbReference type="Pfam" id="PF23598">
    <property type="entry name" value="LRR_14"/>
    <property type="match status" value="1"/>
</dbReference>
<dbReference type="InterPro" id="IPR027417">
    <property type="entry name" value="P-loop_NTPase"/>
</dbReference>
<dbReference type="InterPro" id="IPR050905">
    <property type="entry name" value="Plant_NBS-LRR"/>
</dbReference>
<keyword evidence="7" id="KW-1185">Reference proteome</keyword>
<keyword evidence="3" id="KW-0611">Plant defense</keyword>
<protein>
    <recommendedName>
        <fullName evidence="8">Disease resistance protein</fullName>
    </recommendedName>
</protein>
<evidence type="ECO:0000256" key="2">
    <source>
        <dbReference type="ARBA" id="ARBA00022737"/>
    </source>
</evidence>
<dbReference type="PANTHER" id="PTHR33463">
    <property type="entry name" value="NB-ARC DOMAIN-CONTAINING PROTEIN-RELATED"/>
    <property type="match status" value="1"/>
</dbReference>
<evidence type="ECO:0000256" key="1">
    <source>
        <dbReference type="ARBA" id="ARBA00008894"/>
    </source>
</evidence>
<dbReference type="PANTHER" id="PTHR33463:SF220">
    <property type="entry name" value="NB-ARC DOMAIN-CONTAINING PROTEIN"/>
    <property type="match status" value="1"/>
</dbReference>